<evidence type="ECO:0000256" key="3">
    <source>
        <dbReference type="ARBA" id="ARBA00022989"/>
    </source>
</evidence>
<feature type="transmembrane region" description="Helical" evidence="5">
    <location>
        <begin position="47"/>
        <end position="63"/>
    </location>
</feature>
<keyword evidence="3 5" id="KW-1133">Transmembrane helix</keyword>
<feature type="transmembrane region" description="Helical" evidence="5">
    <location>
        <begin position="6"/>
        <end position="26"/>
    </location>
</feature>
<dbReference type="GO" id="GO:0005789">
    <property type="term" value="C:endoplasmic reticulum membrane"/>
    <property type="evidence" value="ECO:0007669"/>
    <property type="project" value="UniProtKB-SubCell"/>
</dbReference>
<dbReference type="STRING" id="56408.A0A1E5R258"/>
<dbReference type="PANTHER" id="PTHR12701">
    <property type="entry name" value="BCR-ASSOCIATED PROTEIN, BAP"/>
    <property type="match status" value="1"/>
</dbReference>
<evidence type="ECO:0000259" key="6">
    <source>
        <dbReference type="Pfam" id="PF05529"/>
    </source>
</evidence>
<feature type="domain" description="BAP29/BAP31 transmembrane" evidence="6">
    <location>
        <begin position="1"/>
        <end position="125"/>
    </location>
</feature>
<evidence type="ECO:0000313" key="8">
    <source>
        <dbReference type="Proteomes" id="UP000095728"/>
    </source>
</evidence>
<dbReference type="PANTHER" id="PTHR12701:SF19">
    <property type="entry name" value="ENDOPLASMIC RETICULUM TRANSMEMBRANE PROTEIN 1-RELATED"/>
    <property type="match status" value="1"/>
</dbReference>
<dbReference type="EMBL" id="LPNM01000011">
    <property type="protein sequence ID" value="OEJ80976.1"/>
    <property type="molecule type" value="Genomic_DNA"/>
</dbReference>
<keyword evidence="5" id="KW-0813">Transport</keyword>
<keyword evidence="4 5" id="KW-0472">Membrane</keyword>
<dbReference type="FunCoup" id="A0A1E5R258">
    <property type="interactions" value="145"/>
</dbReference>
<dbReference type="GO" id="GO:0070973">
    <property type="term" value="P:protein localization to endoplasmic reticulum exit site"/>
    <property type="evidence" value="ECO:0007669"/>
    <property type="project" value="UniProtKB-UniRule"/>
</dbReference>
<dbReference type="AlphaFoldDB" id="A0A1E5R258"/>
<keyword evidence="5" id="KW-0256">Endoplasmic reticulum</keyword>
<accession>A0A1E5R258</accession>
<comment type="subcellular location">
    <subcellularLocation>
        <location evidence="5">Endoplasmic reticulum membrane</location>
        <topology evidence="5">Multi-pass membrane protein</topology>
    </subcellularLocation>
    <subcellularLocation>
        <location evidence="1">Membrane</location>
        <topology evidence="1">Multi-pass membrane protein</topology>
    </subcellularLocation>
</comment>
<dbReference type="OrthoDB" id="3972976at2759"/>
<dbReference type="InterPro" id="IPR008417">
    <property type="entry name" value="BAP29/BAP31"/>
</dbReference>
<sequence length="194" mass="22028">MSLYLTLLFLLLVTEMAILFVLLMPLPHMVRKRIGYMYNNLKASSQMKTVLVVFSILVSSLFADSMKRGARPLPLDRNLVTPDMLATKAYHQRNIYISGFILYFGLCIPIVMGVIAKLVKYEDTLKIQSGVAERTAENDKTENLRVDKTLLAELKEKRASLLALQKQLDNKNAFIDKQLDKENGTKTASEKKNE</sequence>
<dbReference type="InterPro" id="IPR040463">
    <property type="entry name" value="BAP29/BAP31_N"/>
</dbReference>
<comment type="function">
    <text evidence="5">May play a role in anterograde transport of membrane proteins from the endoplasmic reticulum to the Golgi.</text>
</comment>
<keyword evidence="8" id="KW-1185">Reference proteome</keyword>
<dbReference type="Pfam" id="PF05529">
    <property type="entry name" value="Bap31"/>
    <property type="match status" value="1"/>
</dbReference>
<dbReference type="Proteomes" id="UP000095728">
    <property type="component" value="Unassembled WGS sequence"/>
</dbReference>
<dbReference type="GO" id="GO:0006888">
    <property type="term" value="P:endoplasmic reticulum to Golgi vesicle-mediated transport"/>
    <property type="evidence" value="ECO:0007669"/>
    <property type="project" value="UniProtKB-UniRule"/>
</dbReference>
<comment type="similarity">
    <text evidence="5">Belongs to the BCAP29/BCAP31 family.</text>
</comment>
<evidence type="ECO:0000256" key="1">
    <source>
        <dbReference type="ARBA" id="ARBA00004141"/>
    </source>
</evidence>
<keyword evidence="5" id="KW-0653">Protein transport</keyword>
<gene>
    <name evidence="7" type="ORF">AWRI3579_g4158</name>
</gene>
<keyword evidence="5" id="KW-0931">ER-Golgi transport</keyword>
<comment type="caution">
    <text evidence="7">The sequence shown here is derived from an EMBL/GenBank/DDBJ whole genome shotgun (WGS) entry which is preliminary data.</text>
</comment>
<feature type="transmembrane region" description="Helical" evidence="5">
    <location>
        <begin position="95"/>
        <end position="119"/>
    </location>
</feature>
<reference evidence="8" key="1">
    <citation type="journal article" date="2016" name="Genome Announc.">
        <title>Genome sequences of three species of Hanseniaspora isolated from spontaneous wine fermentations.</title>
        <authorList>
            <person name="Sternes P.R."/>
            <person name="Lee D."/>
            <person name="Kutyna D.R."/>
            <person name="Borneman A.R."/>
        </authorList>
    </citation>
    <scope>NUCLEOTIDE SEQUENCE [LARGE SCALE GENOMIC DNA]</scope>
    <source>
        <strain evidence="8">AWRI3579</strain>
    </source>
</reference>
<evidence type="ECO:0000313" key="7">
    <source>
        <dbReference type="EMBL" id="OEJ80976.1"/>
    </source>
</evidence>
<proteinExistence type="inferred from homology"/>
<protein>
    <recommendedName>
        <fullName evidence="5">Endoplasmic reticulum transmembrane protein</fullName>
    </recommendedName>
</protein>
<name>A0A1E5R258_9ASCO</name>
<evidence type="ECO:0000256" key="4">
    <source>
        <dbReference type="ARBA" id="ARBA00023136"/>
    </source>
</evidence>
<evidence type="ECO:0000256" key="5">
    <source>
        <dbReference type="RuleBase" id="RU367026"/>
    </source>
</evidence>
<evidence type="ECO:0000256" key="2">
    <source>
        <dbReference type="ARBA" id="ARBA00022692"/>
    </source>
</evidence>
<dbReference type="InParanoid" id="A0A1E5R258"/>
<keyword evidence="2 5" id="KW-0812">Transmembrane</keyword>
<dbReference type="GO" id="GO:0006886">
    <property type="term" value="P:intracellular protein transport"/>
    <property type="evidence" value="ECO:0007669"/>
    <property type="project" value="UniProtKB-UniRule"/>
</dbReference>
<organism evidence="7 8">
    <name type="scientific">Hanseniaspora osmophila</name>
    <dbReference type="NCBI Taxonomy" id="56408"/>
    <lineage>
        <taxon>Eukaryota</taxon>
        <taxon>Fungi</taxon>
        <taxon>Dikarya</taxon>
        <taxon>Ascomycota</taxon>
        <taxon>Saccharomycotina</taxon>
        <taxon>Saccharomycetes</taxon>
        <taxon>Saccharomycodales</taxon>
        <taxon>Saccharomycodaceae</taxon>
        <taxon>Hanseniaspora</taxon>
    </lineage>
</organism>